<evidence type="ECO:0000313" key="2">
    <source>
        <dbReference type="EMBL" id="EUJ21585.1"/>
    </source>
</evidence>
<keyword evidence="3" id="KW-1185">Reference proteome</keyword>
<feature type="domain" description="YbaK/aminoacyl-tRNA synthetase-associated" evidence="1">
    <location>
        <begin position="1"/>
        <end position="62"/>
    </location>
</feature>
<dbReference type="Proteomes" id="UP000019246">
    <property type="component" value="Unassembled WGS sequence"/>
</dbReference>
<dbReference type="STRING" id="1265818.MAQA_02667"/>
<dbReference type="Pfam" id="PF04073">
    <property type="entry name" value="tRNA_edit"/>
    <property type="match status" value="1"/>
</dbReference>
<organism evidence="2 3">
    <name type="scientific">Listeria aquatica FSL S10-1188</name>
    <dbReference type="NCBI Taxonomy" id="1265818"/>
    <lineage>
        <taxon>Bacteria</taxon>
        <taxon>Bacillati</taxon>
        <taxon>Bacillota</taxon>
        <taxon>Bacilli</taxon>
        <taxon>Bacillales</taxon>
        <taxon>Listeriaceae</taxon>
        <taxon>Listeria</taxon>
    </lineage>
</organism>
<protein>
    <submittedName>
        <fullName evidence="2">Putative cysteinyl-tRNA(Pro/Cys) deacylase</fullName>
    </submittedName>
</protein>
<dbReference type="Gene3D" id="3.90.960.10">
    <property type="entry name" value="YbaK/aminoacyl-tRNA synthetase-associated domain"/>
    <property type="match status" value="1"/>
</dbReference>
<dbReference type="AlphaFoldDB" id="W7BA72"/>
<dbReference type="InterPro" id="IPR007214">
    <property type="entry name" value="YbaK/aa-tRNA-synth-assoc-dom"/>
</dbReference>
<dbReference type="PATRIC" id="fig|1265818.5.peg.544"/>
<dbReference type="GO" id="GO:0002161">
    <property type="term" value="F:aminoacyl-tRNA deacylase activity"/>
    <property type="evidence" value="ECO:0007669"/>
    <property type="project" value="InterPro"/>
</dbReference>
<comment type="caution">
    <text evidence="2">The sequence shown here is derived from an EMBL/GenBank/DDBJ whole genome shotgun (WGS) entry which is preliminary data.</text>
</comment>
<accession>W7BA72</accession>
<evidence type="ECO:0000259" key="1">
    <source>
        <dbReference type="Pfam" id="PF04073"/>
    </source>
</evidence>
<dbReference type="EMBL" id="AOCG01000002">
    <property type="protein sequence ID" value="EUJ21585.1"/>
    <property type="molecule type" value="Genomic_DNA"/>
</dbReference>
<evidence type="ECO:0000313" key="3">
    <source>
        <dbReference type="Proteomes" id="UP000019246"/>
    </source>
</evidence>
<reference evidence="2 3" key="1">
    <citation type="journal article" date="2014" name="Int. J. Syst. Evol. Microbiol.">
        <title>Listeria floridensis sp. nov., Listeria aquatica sp. nov., Listeria cornellensis sp. nov., Listeria riparia sp. nov. and Listeria grandensis sp. nov., from agricultural and natural environments.</title>
        <authorList>
            <person name="den Bakker H.C."/>
            <person name="Warchocki S."/>
            <person name="Wright E.M."/>
            <person name="Allred A.F."/>
            <person name="Ahlstrom C."/>
            <person name="Manuel C.S."/>
            <person name="Stasiewicz M.J."/>
            <person name="Burrell A."/>
            <person name="Roof S."/>
            <person name="Strawn L."/>
            <person name="Fortes E.D."/>
            <person name="Nightingale K.K."/>
            <person name="Kephart D."/>
            <person name="Wiedmann M."/>
        </authorList>
    </citation>
    <scope>NUCLEOTIDE SEQUENCE [LARGE SCALE GENOMIC DNA]</scope>
    <source>
        <strain evidence="2 3">FSL S10-1188</strain>
    </source>
</reference>
<dbReference type="PANTHER" id="PTHR30411">
    <property type="entry name" value="CYTOPLASMIC PROTEIN"/>
    <property type="match status" value="1"/>
</dbReference>
<dbReference type="InterPro" id="IPR036754">
    <property type="entry name" value="YbaK/aa-tRNA-synt-asso_dom_sf"/>
</dbReference>
<dbReference type="PANTHER" id="PTHR30411:SF0">
    <property type="entry name" value="CYS-TRNA(PRO)_CYS-TRNA(CYS) DEACYLASE YBAK"/>
    <property type="match status" value="1"/>
</dbReference>
<proteinExistence type="predicted"/>
<gene>
    <name evidence="2" type="ORF">MAQA_02667</name>
</gene>
<sequence>MEMIHVKDLEKITGYIRGGCSPIGMKKLFPTFIDEKAHNFSTIYISAGKRGLQIELDPNELLPLCQAKSANLRTE</sequence>
<dbReference type="SUPFAM" id="SSF55826">
    <property type="entry name" value="YbaK/ProRS associated domain"/>
    <property type="match status" value="1"/>
</dbReference>
<name>W7BA72_9LIST</name>